<gene>
    <name evidence="4" type="ORF">FHS92_002790</name>
</gene>
<feature type="domain" description="Methyltransferase" evidence="3">
    <location>
        <begin position="134"/>
        <end position="225"/>
    </location>
</feature>
<reference evidence="4 5" key="1">
    <citation type="submission" date="2020-08" db="EMBL/GenBank/DDBJ databases">
        <title>Genomic Encyclopedia of Type Strains, Phase IV (KMG-IV): sequencing the most valuable type-strain genomes for metagenomic binning, comparative biology and taxonomic classification.</title>
        <authorList>
            <person name="Goeker M."/>
        </authorList>
    </citation>
    <scope>NUCLEOTIDE SEQUENCE [LARGE SCALE GENOMIC DNA]</scope>
    <source>
        <strain evidence="4 5">DSM 102255</strain>
    </source>
</reference>
<dbReference type="Pfam" id="PF13649">
    <property type="entry name" value="Methyltransf_25"/>
    <property type="match status" value="1"/>
</dbReference>
<dbReference type="CDD" id="cd02440">
    <property type="entry name" value="AdoMet_MTases"/>
    <property type="match status" value="1"/>
</dbReference>
<dbReference type="GO" id="GO:0008168">
    <property type="term" value="F:methyltransferase activity"/>
    <property type="evidence" value="ECO:0007669"/>
    <property type="project" value="UniProtKB-KW"/>
</dbReference>
<proteinExistence type="predicted"/>
<dbReference type="RefSeq" id="WP_221231070.1">
    <property type="nucleotide sequence ID" value="NZ_JACIJP010000005.1"/>
</dbReference>
<dbReference type="Gene3D" id="3.40.50.150">
    <property type="entry name" value="Vaccinia Virus protein VP39"/>
    <property type="match status" value="1"/>
</dbReference>
<dbReference type="GO" id="GO:0032259">
    <property type="term" value="P:methylation"/>
    <property type="evidence" value="ECO:0007669"/>
    <property type="project" value="UniProtKB-KW"/>
</dbReference>
<evidence type="ECO:0000256" key="1">
    <source>
        <dbReference type="ARBA" id="ARBA00022603"/>
    </source>
</evidence>
<dbReference type="PANTHER" id="PTHR44942:SF4">
    <property type="entry name" value="METHYLTRANSFERASE TYPE 11 DOMAIN-CONTAINING PROTEIN"/>
    <property type="match status" value="1"/>
</dbReference>
<name>A0A841J253_9SPHN</name>
<dbReference type="InterPro" id="IPR051052">
    <property type="entry name" value="Diverse_substrate_MTase"/>
</dbReference>
<dbReference type="AlphaFoldDB" id="A0A841J253"/>
<evidence type="ECO:0000259" key="3">
    <source>
        <dbReference type="Pfam" id="PF13649"/>
    </source>
</evidence>
<sequence>MNRKLRLSPNFSLHQSVDGRSFVMGEVEPYAQFWLSDRERLLFGLFGRRGGALESDVAEALMRLMLPANSAAERRRIFRTIADMIEAGVLIEAQGEVSRYGRQMARAYLEHRPFPKAVANRIVALAQAGRETRVLDLASGPGSLALELAATSPRVTSMELSRGFVAAAKQEARRRGLNLNALNENCNHLPHHDGDYDAITISQAIHWLDDVALCKGVCRVLAQGGSFFVVHGALTLPEEHPLSYILGDRTPLGDKQSGAFSDEVLALYRRLSLLFEALDTPNVARHDPTHARRDVDRIAGARIELFRQQRPIGEGFARAFLSERHIAVLGEEKDRFWRDLKARCDAATPDQLIGVQEWGLLHFKRGAARFDANTWRRDMKEIAFP</sequence>
<protein>
    <submittedName>
        <fullName evidence="4">SAM-dependent methyltransferase</fullName>
    </submittedName>
</protein>
<evidence type="ECO:0000313" key="4">
    <source>
        <dbReference type="EMBL" id="MBB6125033.1"/>
    </source>
</evidence>
<keyword evidence="1 4" id="KW-0489">Methyltransferase</keyword>
<dbReference type="SUPFAM" id="SSF53335">
    <property type="entry name" value="S-adenosyl-L-methionine-dependent methyltransferases"/>
    <property type="match status" value="1"/>
</dbReference>
<dbReference type="Proteomes" id="UP000552700">
    <property type="component" value="Unassembled WGS sequence"/>
</dbReference>
<evidence type="ECO:0000256" key="2">
    <source>
        <dbReference type="ARBA" id="ARBA00022679"/>
    </source>
</evidence>
<dbReference type="InterPro" id="IPR041698">
    <property type="entry name" value="Methyltransf_25"/>
</dbReference>
<evidence type="ECO:0000313" key="5">
    <source>
        <dbReference type="Proteomes" id="UP000552700"/>
    </source>
</evidence>
<comment type="caution">
    <text evidence="4">The sequence shown here is derived from an EMBL/GenBank/DDBJ whole genome shotgun (WGS) entry which is preliminary data.</text>
</comment>
<dbReference type="InterPro" id="IPR029063">
    <property type="entry name" value="SAM-dependent_MTases_sf"/>
</dbReference>
<dbReference type="EMBL" id="JACIJP010000005">
    <property type="protein sequence ID" value="MBB6125033.1"/>
    <property type="molecule type" value="Genomic_DNA"/>
</dbReference>
<organism evidence="4 5">
    <name type="scientific">Sphingobium subterraneum</name>
    <dbReference type="NCBI Taxonomy" id="627688"/>
    <lineage>
        <taxon>Bacteria</taxon>
        <taxon>Pseudomonadati</taxon>
        <taxon>Pseudomonadota</taxon>
        <taxon>Alphaproteobacteria</taxon>
        <taxon>Sphingomonadales</taxon>
        <taxon>Sphingomonadaceae</taxon>
        <taxon>Sphingobium</taxon>
    </lineage>
</organism>
<keyword evidence="2 4" id="KW-0808">Transferase</keyword>
<accession>A0A841J253</accession>
<keyword evidence="5" id="KW-1185">Reference proteome</keyword>
<dbReference type="PANTHER" id="PTHR44942">
    <property type="entry name" value="METHYLTRANSF_11 DOMAIN-CONTAINING PROTEIN"/>
    <property type="match status" value="1"/>
</dbReference>